<keyword evidence="2" id="KW-1185">Reference proteome</keyword>
<name>A0A1D9GGT5_9GAMM</name>
<dbReference type="STRING" id="1874317.BKP64_00735"/>
<dbReference type="Pfam" id="PF16068">
    <property type="entry name" value="DUF4810"/>
    <property type="match status" value="1"/>
</dbReference>
<evidence type="ECO:0000313" key="2">
    <source>
        <dbReference type="Proteomes" id="UP000177445"/>
    </source>
</evidence>
<dbReference type="AlphaFoldDB" id="A0A1D9GGT5"/>
<dbReference type="KEGG" id="msq:BKP64_00735"/>
<proteinExistence type="predicted"/>
<accession>A0A1D9GGT5</accession>
<dbReference type="RefSeq" id="WP_070964656.1">
    <property type="nucleotide sequence ID" value="NZ_CP017715.1"/>
</dbReference>
<evidence type="ECO:0000313" key="1">
    <source>
        <dbReference type="EMBL" id="AOY86819.1"/>
    </source>
</evidence>
<reference evidence="1 2" key="1">
    <citation type="submission" date="2016-10" db="EMBL/GenBank/DDBJ databases">
        <title>Marinobacter salinus sp. nov., a moderately halophilic bacterium isolated from a tidal flat environment.</title>
        <authorList>
            <person name="Park S.-J."/>
        </authorList>
    </citation>
    <scope>NUCLEOTIDE SEQUENCE [LARGE SCALE GENOMIC DNA]</scope>
    <source>
        <strain evidence="1 2">Hb8</strain>
    </source>
</reference>
<dbReference type="InterPro" id="IPR014508">
    <property type="entry name" value="UCP020555_TPR-like"/>
</dbReference>
<dbReference type="OrthoDB" id="9800218at2"/>
<protein>
    <recommendedName>
        <fullName evidence="3">DUF4810 domain-containing protein</fullName>
    </recommendedName>
</protein>
<dbReference type="PROSITE" id="PS51257">
    <property type="entry name" value="PROKAR_LIPOPROTEIN"/>
    <property type="match status" value="1"/>
</dbReference>
<evidence type="ECO:0008006" key="3">
    <source>
        <dbReference type="Google" id="ProtNLM"/>
    </source>
</evidence>
<dbReference type="EMBL" id="CP017715">
    <property type="protein sequence ID" value="AOY86819.1"/>
    <property type="molecule type" value="Genomic_DNA"/>
</dbReference>
<dbReference type="Proteomes" id="UP000177445">
    <property type="component" value="Chromosome"/>
</dbReference>
<organism evidence="1 2">
    <name type="scientific">Marinobacter salinus</name>
    <dbReference type="NCBI Taxonomy" id="1874317"/>
    <lineage>
        <taxon>Bacteria</taxon>
        <taxon>Pseudomonadati</taxon>
        <taxon>Pseudomonadota</taxon>
        <taxon>Gammaproteobacteria</taxon>
        <taxon>Pseudomonadales</taxon>
        <taxon>Marinobacteraceae</taxon>
        <taxon>Marinobacter</taxon>
    </lineage>
</organism>
<sequence>MTEKYLLGLSLLVLLTGCASNQGLYEWGQYQETLFVVYHEPELKEEALRGYLEFVETGGTPQHPIAPGLYAEAGTFMLEQGDVDTAIKFYKMEYEAWPESQPMLGMLIENLEARK</sequence>
<gene>
    <name evidence="1" type="ORF">BKP64_00735</name>
</gene>